<dbReference type="AlphaFoldDB" id="A0A7W3LQJ5"/>
<feature type="compositionally biased region" description="Basic and acidic residues" evidence="1">
    <location>
        <begin position="63"/>
        <end position="76"/>
    </location>
</feature>
<gene>
    <name evidence="2" type="ORF">HNR61_004058</name>
</gene>
<keyword evidence="3" id="KW-1185">Reference proteome</keyword>
<dbReference type="Proteomes" id="UP000572680">
    <property type="component" value="Unassembled WGS sequence"/>
</dbReference>
<feature type="compositionally biased region" description="Low complexity" evidence="1">
    <location>
        <begin position="140"/>
        <end position="154"/>
    </location>
</feature>
<dbReference type="RefSeq" id="WP_182844717.1">
    <property type="nucleotide sequence ID" value="NZ_BAAALP010000032.1"/>
</dbReference>
<evidence type="ECO:0000313" key="2">
    <source>
        <dbReference type="EMBL" id="MBA8952412.1"/>
    </source>
</evidence>
<feature type="compositionally biased region" description="Pro residues" evidence="1">
    <location>
        <begin position="1"/>
        <end position="12"/>
    </location>
</feature>
<dbReference type="EMBL" id="JACJIA010000005">
    <property type="protein sequence ID" value="MBA8952412.1"/>
    <property type="molecule type" value="Genomic_DNA"/>
</dbReference>
<accession>A0A7W3LQJ5</accession>
<reference evidence="2 3" key="1">
    <citation type="submission" date="2020-08" db="EMBL/GenBank/DDBJ databases">
        <title>Genomic Encyclopedia of Type Strains, Phase IV (KMG-IV): sequencing the most valuable type-strain genomes for metagenomic binning, comparative biology and taxonomic classification.</title>
        <authorList>
            <person name="Goeker M."/>
        </authorList>
    </citation>
    <scope>NUCLEOTIDE SEQUENCE [LARGE SCALE GENOMIC DNA]</scope>
    <source>
        <strain evidence="2 3">DSM 44197</strain>
    </source>
</reference>
<proteinExistence type="predicted"/>
<protein>
    <submittedName>
        <fullName evidence="2">Uncharacterized protein</fullName>
    </submittedName>
</protein>
<name>A0A7W3LQJ5_ACTNM</name>
<comment type="caution">
    <text evidence="2">The sequence shown here is derived from an EMBL/GenBank/DDBJ whole genome shotgun (WGS) entry which is preliminary data.</text>
</comment>
<evidence type="ECO:0000256" key="1">
    <source>
        <dbReference type="SAM" id="MobiDB-lite"/>
    </source>
</evidence>
<feature type="region of interest" description="Disordered" evidence="1">
    <location>
        <begin position="1"/>
        <end position="161"/>
    </location>
</feature>
<evidence type="ECO:0000313" key="3">
    <source>
        <dbReference type="Proteomes" id="UP000572680"/>
    </source>
</evidence>
<sequence>MLPGRIPLPPTPAWKDPEPPIPERPSLAQSNAEHRNAERPGSVQPVSERSDATRMDSGPPAPERPDFVRLNVEHRNAVRPGFVRLVSERSDATRMDSGPPTPGRPDPTWSGAVRRGAAHLGTERLDSSRSGLVRPDPDWSDAGRAGGAVRSGDSAGSGAGRGALAVPETVISRFLVVAAGRGGLPDLGGLLGAGTLADTARRLLRAGRITVSGHDVPTPWSSRLPTIGCLPDDTVDAVLDARRHVLVSGAAVPAEQPRHAQAVRLVARVLAAELEGRVVDLESHRLLSPGEGVADEPERFRLDAEWFGVFLTGAGPGRARADTYGLHRFGAPELVLRDVLYGDLPAAVDLLGDAARWLYAEFAAEAARGARTVPVPQGLTVTGAGCPGCGTALVLPRRNGDGAP</sequence>
<organism evidence="2 3">
    <name type="scientific">Actinomadura namibiensis</name>
    <dbReference type="NCBI Taxonomy" id="182080"/>
    <lineage>
        <taxon>Bacteria</taxon>
        <taxon>Bacillati</taxon>
        <taxon>Actinomycetota</taxon>
        <taxon>Actinomycetes</taxon>
        <taxon>Streptosporangiales</taxon>
        <taxon>Thermomonosporaceae</taxon>
        <taxon>Actinomadura</taxon>
    </lineage>
</organism>